<dbReference type="GO" id="GO:0003995">
    <property type="term" value="F:acyl-CoA dehydrogenase activity"/>
    <property type="evidence" value="ECO:0007669"/>
    <property type="project" value="InterPro"/>
</dbReference>
<name>A0A133VHH2_9EURY</name>
<dbReference type="GO" id="GO:0008218">
    <property type="term" value="P:bioluminescence"/>
    <property type="evidence" value="ECO:0007669"/>
    <property type="project" value="InterPro"/>
</dbReference>
<keyword evidence="1" id="KW-0521">NADP</keyword>
<dbReference type="InterPro" id="IPR008670">
    <property type="entry name" value="CoA_reduct_LuxC"/>
</dbReference>
<dbReference type="Proteomes" id="UP000070404">
    <property type="component" value="Unassembled WGS sequence"/>
</dbReference>
<gene>
    <name evidence="2" type="ORF">AKJ52_02860</name>
</gene>
<dbReference type="EMBL" id="LHYF01000063">
    <property type="protein sequence ID" value="KXB05889.1"/>
    <property type="molecule type" value="Genomic_DNA"/>
</dbReference>
<accession>A0A133VHH2</accession>
<organism evidence="2 3">
    <name type="scientific">candidate division MSBL1 archaeon SCGC-AAA382C18</name>
    <dbReference type="NCBI Taxonomy" id="1698281"/>
    <lineage>
        <taxon>Archaea</taxon>
        <taxon>Methanobacteriati</taxon>
        <taxon>Methanobacteriota</taxon>
        <taxon>candidate division MSBL1</taxon>
    </lineage>
</organism>
<dbReference type="AlphaFoldDB" id="A0A133VHH2"/>
<reference evidence="2 3" key="1">
    <citation type="journal article" date="2016" name="Sci. Rep.">
        <title>Metabolic traits of an uncultured archaeal lineage -MSBL1- from brine pools of the Red Sea.</title>
        <authorList>
            <person name="Mwirichia R."/>
            <person name="Alam I."/>
            <person name="Rashid M."/>
            <person name="Vinu M."/>
            <person name="Ba-Alawi W."/>
            <person name="Anthony Kamau A."/>
            <person name="Kamanda Ngugi D."/>
            <person name="Goker M."/>
            <person name="Klenk H.P."/>
            <person name="Bajic V."/>
            <person name="Stingl U."/>
        </authorList>
    </citation>
    <scope>NUCLEOTIDE SEQUENCE [LARGE SCALE GENOMIC DNA]</scope>
    <source>
        <strain evidence="2">SCGC-AAA382C18</strain>
    </source>
</reference>
<evidence type="ECO:0000256" key="1">
    <source>
        <dbReference type="ARBA" id="ARBA00022857"/>
    </source>
</evidence>
<evidence type="ECO:0000313" key="2">
    <source>
        <dbReference type="EMBL" id="KXB05889.1"/>
    </source>
</evidence>
<dbReference type="Pfam" id="PF05893">
    <property type="entry name" value="LuxC"/>
    <property type="match status" value="1"/>
</dbReference>
<comment type="caution">
    <text evidence="2">The sequence shown here is derived from an EMBL/GenBank/DDBJ whole genome shotgun (WGS) entry which is preliminary data.</text>
</comment>
<protein>
    <submittedName>
        <fullName evidence="2">Uncharacterized protein</fullName>
    </submittedName>
</protein>
<evidence type="ECO:0000313" key="3">
    <source>
        <dbReference type="Proteomes" id="UP000070404"/>
    </source>
</evidence>
<proteinExistence type="predicted"/>
<sequence>NHPLGRTLYVIEVENLNEALEYVDESVQTVGVSSEKRKEELKEKFTLLGVDRVTDIGKMGSPHLSAPQDGAYTISRMGRWVSVR</sequence>
<feature type="non-terminal residue" evidence="2">
    <location>
        <position position="1"/>
    </location>
</feature>
<keyword evidence="3" id="KW-1185">Reference proteome</keyword>